<keyword evidence="8" id="KW-0812">Transmembrane</keyword>
<evidence type="ECO:0000313" key="10">
    <source>
        <dbReference type="EMBL" id="MBK9717658.1"/>
    </source>
</evidence>
<evidence type="ECO:0000256" key="8">
    <source>
        <dbReference type="SAM" id="Phobius"/>
    </source>
</evidence>
<keyword evidence="8" id="KW-1133">Transmembrane helix</keyword>
<feature type="active site" description="Nucleophile" evidence="7">
    <location>
        <position position="389"/>
    </location>
</feature>
<feature type="transmembrane region" description="Helical" evidence="8">
    <location>
        <begin position="7"/>
        <end position="29"/>
    </location>
</feature>
<dbReference type="InterPro" id="IPR047272">
    <property type="entry name" value="S49_SppA_C"/>
</dbReference>
<dbReference type="InterPro" id="IPR002142">
    <property type="entry name" value="Peptidase_S49"/>
</dbReference>
<keyword evidence="3" id="KW-0645">Protease</keyword>
<dbReference type="InterPro" id="IPR004635">
    <property type="entry name" value="Pept_S49_SppA"/>
</dbReference>
<dbReference type="Gene3D" id="6.20.330.10">
    <property type="match status" value="1"/>
</dbReference>
<dbReference type="PANTHER" id="PTHR33209:SF1">
    <property type="entry name" value="PEPTIDASE S49 DOMAIN-CONTAINING PROTEIN"/>
    <property type="match status" value="1"/>
</dbReference>
<dbReference type="Pfam" id="PF01343">
    <property type="entry name" value="Peptidase_S49"/>
    <property type="match status" value="2"/>
</dbReference>
<dbReference type="Gene3D" id="3.90.226.10">
    <property type="entry name" value="2-enoyl-CoA Hydratase, Chain A, domain 1"/>
    <property type="match status" value="3"/>
</dbReference>
<protein>
    <submittedName>
        <fullName evidence="10">Signal peptide peptidase SppA</fullName>
    </submittedName>
</protein>
<name>A0A9D7XHF9_9BACT</name>
<evidence type="ECO:0000259" key="9">
    <source>
        <dbReference type="Pfam" id="PF01343"/>
    </source>
</evidence>
<dbReference type="EMBL" id="JADKFW010000005">
    <property type="protein sequence ID" value="MBK9717658.1"/>
    <property type="molecule type" value="Genomic_DNA"/>
</dbReference>
<sequence>MRTFFKFMFASCLGTLLAVIFGILILILIGSSMTMSNFDQGKSVHVTNNTVLKINIPANLPEQTNNVPMQSFSFDDKKVLGVHDYAHTIRQAITDPNIKGIYLMSNINNHGYATLKIIRDALVAFQQSGKFIISYSNYIDHKNYFLLSTADKIYLHPLGFLDLKGFGATIPFYKDMLDKIGVKFNIYYAGEFKSATEPFRLNKMSPENRLQLSEYLNEQFDLYTQQVALSRHIDYQELKNNFNQFLSYSPQKAYDNKLVDSLAYEIDVINYMSNKMGLNSDDKINYITPEDYYSTTGGPKKDYTAKNKIAVIYAEGNITDAQGEEGVIGRKYLKIIRDIRANKNIKAIVLRVNSPGGSALMSDDILKELDLAKAEGKPVVVSMGDYAASGGYYISCHADSIFASQHTLTGSIGVFAMIPNFNNLLEDKFGIDFDTVGTGPKSNMFSVATDWGAEEARVLQENVDHTYDAFLKVVSSGRNMSKEDVHKIARGRIWNGIKAKELGLVNEIGELEDAIACAARLASLDKYRTTEFPSQLEGIQKIIQKFKGDEDEIQSSLSASIIKEQLGSYYPYYKSMQDIKSYKGLQMRLPVMIHY</sequence>
<evidence type="ECO:0000256" key="1">
    <source>
        <dbReference type="ARBA" id="ARBA00004370"/>
    </source>
</evidence>
<comment type="subcellular location">
    <subcellularLocation>
        <location evidence="1">Membrane</location>
    </subcellularLocation>
</comment>
<gene>
    <name evidence="10" type="primary">sppA</name>
    <name evidence="10" type="ORF">IPO85_09120</name>
</gene>
<comment type="similarity">
    <text evidence="2">Belongs to the peptidase S49 family.</text>
</comment>
<feature type="domain" description="Peptidase S49" evidence="9">
    <location>
        <begin position="125"/>
        <end position="277"/>
    </location>
</feature>
<dbReference type="CDD" id="cd07023">
    <property type="entry name" value="S49_Sppa_N_C"/>
    <property type="match status" value="1"/>
</dbReference>
<keyword evidence="4" id="KW-0378">Hydrolase</keyword>
<reference evidence="10 11" key="1">
    <citation type="submission" date="2020-10" db="EMBL/GenBank/DDBJ databases">
        <title>Connecting structure to function with the recovery of over 1000 high-quality activated sludge metagenome-assembled genomes encoding full-length rRNA genes using long-read sequencing.</title>
        <authorList>
            <person name="Singleton C.M."/>
            <person name="Petriglieri F."/>
            <person name="Kristensen J.M."/>
            <person name="Kirkegaard R.H."/>
            <person name="Michaelsen T.Y."/>
            <person name="Andersen M.H."/>
            <person name="Karst S.M."/>
            <person name="Dueholm M.S."/>
            <person name="Nielsen P.H."/>
            <person name="Albertsen M."/>
        </authorList>
    </citation>
    <scope>NUCLEOTIDE SEQUENCE [LARGE SCALE GENOMIC DNA]</scope>
    <source>
        <strain evidence="10">Ribe_18-Q3-R11-54_BAT3C.373</strain>
    </source>
</reference>
<evidence type="ECO:0000256" key="6">
    <source>
        <dbReference type="ARBA" id="ARBA00023136"/>
    </source>
</evidence>
<dbReference type="Proteomes" id="UP000808349">
    <property type="component" value="Unassembled WGS sequence"/>
</dbReference>
<evidence type="ECO:0000256" key="4">
    <source>
        <dbReference type="ARBA" id="ARBA00022801"/>
    </source>
</evidence>
<dbReference type="SUPFAM" id="SSF52096">
    <property type="entry name" value="ClpP/crotonase"/>
    <property type="match status" value="2"/>
</dbReference>
<dbReference type="PIRSF" id="PIRSF001217">
    <property type="entry name" value="Protease_4_SppA"/>
    <property type="match status" value="1"/>
</dbReference>
<dbReference type="NCBIfam" id="TIGR00706">
    <property type="entry name" value="SppA_dom"/>
    <property type="match status" value="1"/>
</dbReference>
<dbReference type="GO" id="GO:0008236">
    <property type="term" value="F:serine-type peptidase activity"/>
    <property type="evidence" value="ECO:0007669"/>
    <property type="project" value="UniProtKB-KW"/>
</dbReference>
<keyword evidence="5" id="KW-0720">Serine protease</keyword>
<evidence type="ECO:0000256" key="2">
    <source>
        <dbReference type="ARBA" id="ARBA00008683"/>
    </source>
</evidence>
<dbReference type="CDD" id="cd07018">
    <property type="entry name" value="S49_SppA_67K_type"/>
    <property type="match status" value="1"/>
</dbReference>
<feature type="domain" description="Peptidase S49" evidence="9">
    <location>
        <begin position="373"/>
        <end position="524"/>
    </location>
</feature>
<dbReference type="PANTHER" id="PTHR33209">
    <property type="entry name" value="PROTEASE 4"/>
    <property type="match status" value="1"/>
</dbReference>
<feature type="active site" description="Proton donor/acceptor" evidence="7">
    <location>
        <position position="193"/>
    </location>
</feature>
<dbReference type="AlphaFoldDB" id="A0A9D7XHF9"/>
<dbReference type="InterPro" id="IPR029045">
    <property type="entry name" value="ClpP/crotonase-like_dom_sf"/>
</dbReference>
<comment type="caution">
    <text evidence="10">The sequence shown here is derived from an EMBL/GenBank/DDBJ whole genome shotgun (WGS) entry which is preliminary data.</text>
</comment>
<evidence type="ECO:0000256" key="3">
    <source>
        <dbReference type="ARBA" id="ARBA00022670"/>
    </source>
</evidence>
<evidence type="ECO:0000256" key="7">
    <source>
        <dbReference type="PIRSR" id="PIRSR001217-1"/>
    </source>
</evidence>
<dbReference type="GO" id="GO:0006465">
    <property type="term" value="P:signal peptide processing"/>
    <property type="evidence" value="ECO:0007669"/>
    <property type="project" value="InterPro"/>
</dbReference>
<evidence type="ECO:0000256" key="5">
    <source>
        <dbReference type="ARBA" id="ARBA00022825"/>
    </source>
</evidence>
<dbReference type="InterPro" id="IPR004634">
    <property type="entry name" value="Pept_S49_pIV"/>
</dbReference>
<dbReference type="GO" id="GO:0016020">
    <property type="term" value="C:membrane"/>
    <property type="evidence" value="ECO:0007669"/>
    <property type="project" value="UniProtKB-SubCell"/>
</dbReference>
<evidence type="ECO:0000313" key="11">
    <source>
        <dbReference type="Proteomes" id="UP000808349"/>
    </source>
</evidence>
<proteinExistence type="inferred from homology"/>
<keyword evidence="6 8" id="KW-0472">Membrane</keyword>
<dbReference type="InterPro" id="IPR047217">
    <property type="entry name" value="S49_SppA_67K_type_N"/>
</dbReference>
<accession>A0A9D7XHF9</accession>
<dbReference type="NCBIfam" id="TIGR00705">
    <property type="entry name" value="SppA_67K"/>
    <property type="match status" value="1"/>
</dbReference>
<organism evidence="10 11">
    <name type="scientific">Candidatus Defluviibacterium haderslevense</name>
    <dbReference type="NCBI Taxonomy" id="2981993"/>
    <lineage>
        <taxon>Bacteria</taxon>
        <taxon>Pseudomonadati</taxon>
        <taxon>Bacteroidota</taxon>
        <taxon>Saprospiria</taxon>
        <taxon>Saprospirales</taxon>
        <taxon>Saprospiraceae</taxon>
        <taxon>Candidatus Defluviibacterium</taxon>
    </lineage>
</organism>